<gene>
    <name evidence="1" type="ORF">SAMN05421730_104619</name>
</gene>
<name>A0A1D3TYK6_9FIRM</name>
<evidence type="ECO:0008006" key="3">
    <source>
        <dbReference type="Google" id="ProtNLM"/>
    </source>
</evidence>
<dbReference type="EMBL" id="FMKA01000046">
    <property type="protein sequence ID" value="SCP99572.1"/>
    <property type="molecule type" value="Genomic_DNA"/>
</dbReference>
<reference evidence="1 2" key="1">
    <citation type="submission" date="2016-09" db="EMBL/GenBank/DDBJ databases">
        <authorList>
            <person name="Capua I."/>
            <person name="De Benedictis P."/>
            <person name="Joannis T."/>
            <person name="Lombin L.H."/>
            <person name="Cattoli G."/>
        </authorList>
    </citation>
    <scope>NUCLEOTIDE SEQUENCE [LARGE SCALE GENOMIC DNA]</scope>
    <source>
        <strain evidence="1 2">GluBS11</strain>
    </source>
</reference>
<evidence type="ECO:0000313" key="2">
    <source>
        <dbReference type="Proteomes" id="UP000199315"/>
    </source>
</evidence>
<accession>A0A1D3TYK6</accession>
<dbReference type="AlphaFoldDB" id="A0A1D3TYK6"/>
<protein>
    <recommendedName>
        <fullName evidence="3">IstB-like ATP binding protein</fullName>
    </recommendedName>
</protein>
<feature type="non-terminal residue" evidence="1">
    <location>
        <position position="1"/>
    </location>
</feature>
<dbReference type="Proteomes" id="UP000199315">
    <property type="component" value="Unassembled WGS sequence"/>
</dbReference>
<keyword evidence="2" id="KW-1185">Reference proteome</keyword>
<evidence type="ECO:0000313" key="1">
    <source>
        <dbReference type="EMBL" id="SCP99572.1"/>
    </source>
</evidence>
<organism evidence="1 2">
    <name type="scientific">Anaerobium acetethylicum</name>
    <dbReference type="NCBI Taxonomy" id="1619234"/>
    <lineage>
        <taxon>Bacteria</taxon>
        <taxon>Bacillati</taxon>
        <taxon>Bacillota</taxon>
        <taxon>Clostridia</taxon>
        <taxon>Lachnospirales</taxon>
        <taxon>Lachnospiraceae</taxon>
        <taxon>Anaerobium</taxon>
    </lineage>
</organism>
<dbReference type="STRING" id="1619234.SAMN05421730_104619"/>
<proteinExistence type="predicted"/>
<sequence>RPASRGMQETTPFINQAALTLSSGGWFDVYITTNMGFEEWAEFPNHLSYRCDRIQIAGKSYRLENRKSFLESRGVDDDES</sequence>